<dbReference type="Proteomes" id="UP000826661">
    <property type="component" value="Chromosome III"/>
</dbReference>
<feature type="compositionally biased region" description="Polar residues" evidence="1">
    <location>
        <begin position="16"/>
        <end position="40"/>
    </location>
</feature>
<name>A0A8G0LDK0_9HYPO</name>
<organism evidence="2 3">
    <name type="scientific">Trichoderma simmonsii</name>
    <dbReference type="NCBI Taxonomy" id="1491479"/>
    <lineage>
        <taxon>Eukaryota</taxon>
        <taxon>Fungi</taxon>
        <taxon>Dikarya</taxon>
        <taxon>Ascomycota</taxon>
        <taxon>Pezizomycotina</taxon>
        <taxon>Sordariomycetes</taxon>
        <taxon>Hypocreomycetidae</taxon>
        <taxon>Hypocreales</taxon>
        <taxon>Hypocreaceae</taxon>
        <taxon>Trichoderma</taxon>
    </lineage>
</organism>
<proteinExistence type="predicted"/>
<feature type="region of interest" description="Disordered" evidence="1">
    <location>
        <begin position="1"/>
        <end position="68"/>
    </location>
</feature>
<evidence type="ECO:0000256" key="1">
    <source>
        <dbReference type="SAM" id="MobiDB-lite"/>
    </source>
</evidence>
<evidence type="ECO:0000313" key="2">
    <source>
        <dbReference type="EMBL" id="QYS98772.1"/>
    </source>
</evidence>
<protein>
    <submittedName>
        <fullName evidence="2">Uncharacterized protein</fullName>
    </submittedName>
</protein>
<dbReference type="EMBL" id="CP075866">
    <property type="protein sequence ID" value="QYS98772.1"/>
    <property type="molecule type" value="Genomic_DNA"/>
</dbReference>
<gene>
    <name evidence="2" type="ORF">H0G86_005936</name>
</gene>
<accession>A0A8G0LDK0</accession>
<evidence type="ECO:0000313" key="3">
    <source>
        <dbReference type="Proteomes" id="UP000826661"/>
    </source>
</evidence>
<sequence>MSPFSHPVLRMHHDPQSASTTKKNAPCTKNTSIHATSKSSGHIKTRPVKTEKKNRPPVARLSQRDETRRAPALASLFPQSSPFCAGQMVVTARLVSVVLSS</sequence>
<keyword evidence="3" id="KW-1185">Reference proteome</keyword>
<reference evidence="2 3" key="1">
    <citation type="journal article" date="2021" name="BMC Genomics">
        <title>Telomere-to-telomere genome assembly of asparaginase-producing Trichoderma simmonsii.</title>
        <authorList>
            <person name="Chung D."/>
            <person name="Kwon Y.M."/>
            <person name="Yang Y."/>
        </authorList>
    </citation>
    <scope>NUCLEOTIDE SEQUENCE [LARGE SCALE GENOMIC DNA]</scope>
    <source>
        <strain evidence="2 3">GH-Sj1</strain>
    </source>
</reference>
<dbReference type="AlphaFoldDB" id="A0A8G0LDK0"/>